<reference evidence="7 8" key="1">
    <citation type="journal article" date="2025" name="Microbiol. Resour. Announc.">
        <title>Draft genome sequences for Neonectria magnoliae and Neonectria punicea, canker pathogens of Liriodendron tulipifera and Acer saccharum in West Virginia.</title>
        <authorList>
            <person name="Petronek H.M."/>
            <person name="Kasson M.T."/>
            <person name="Metheny A.M."/>
            <person name="Stauder C.M."/>
            <person name="Lovett B."/>
            <person name="Lynch S.C."/>
            <person name="Garnas J.R."/>
            <person name="Kasson L.R."/>
            <person name="Stajich J.E."/>
        </authorList>
    </citation>
    <scope>NUCLEOTIDE SEQUENCE [LARGE SCALE GENOMIC DNA]</scope>
    <source>
        <strain evidence="7 8">NRRL 64651</strain>
    </source>
</reference>
<feature type="region of interest" description="Disordered" evidence="5">
    <location>
        <begin position="57"/>
        <end position="105"/>
    </location>
</feature>
<keyword evidence="3" id="KW-0804">Transcription</keyword>
<name>A0ABR1IC09_9HYPO</name>
<dbReference type="CDD" id="cd00067">
    <property type="entry name" value="GAL4"/>
    <property type="match status" value="1"/>
</dbReference>
<dbReference type="Gene3D" id="4.10.240.10">
    <property type="entry name" value="Zn(2)-C6 fungal-type DNA-binding domain"/>
    <property type="match status" value="1"/>
</dbReference>
<dbReference type="SMART" id="SM00066">
    <property type="entry name" value="GAL4"/>
    <property type="match status" value="1"/>
</dbReference>
<evidence type="ECO:0000256" key="4">
    <source>
        <dbReference type="ARBA" id="ARBA00023242"/>
    </source>
</evidence>
<dbReference type="Proteomes" id="UP001498421">
    <property type="component" value="Unassembled WGS sequence"/>
</dbReference>
<proteinExistence type="predicted"/>
<evidence type="ECO:0000313" key="7">
    <source>
        <dbReference type="EMBL" id="KAK7430519.1"/>
    </source>
</evidence>
<evidence type="ECO:0000256" key="3">
    <source>
        <dbReference type="ARBA" id="ARBA00023163"/>
    </source>
</evidence>
<dbReference type="EMBL" id="JAZAVK010000019">
    <property type="protein sequence ID" value="KAK7430519.1"/>
    <property type="molecule type" value="Genomic_DNA"/>
</dbReference>
<keyword evidence="8" id="KW-1185">Reference proteome</keyword>
<feature type="compositionally biased region" description="Basic and acidic residues" evidence="5">
    <location>
        <begin position="61"/>
        <end position="79"/>
    </location>
</feature>
<dbReference type="InterPro" id="IPR007219">
    <property type="entry name" value="XnlR_reg_dom"/>
</dbReference>
<dbReference type="PANTHER" id="PTHR47424:SF9">
    <property type="entry name" value="TAH-2"/>
    <property type="match status" value="1"/>
</dbReference>
<accession>A0ABR1IC09</accession>
<feature type="domain" description="Zn(2)-C6 fungal-type" evidence="6">
    <location>
        <begin position="17"/>
        <end position="48"/>
    </location>
</feature>
<comment type="caution">
    <text evidence="7">The sequence shown here is derived from an EMBL/GenBank/DDBJ whole genome shotgun (WGS) entry which is preliminary data.</text>
</comment>
<dbReference type="CDD" id="cd12148">
    <property type="entry name" value="fungal_TF_MHR"/>
    <property type="match status" value="1"/>
</dbReference>
<dbReference type="Pfam" id="PF00172">
    <property type="entry name" value="Zn_clus"/>
    <property type="match status" value="1"/>
</dbReference>
<dbReference type="InterPro" id="IPR051127">
    <property type="entry name" value="Fungal_SecMet_Regulators"/>
</dbReference>
<evidence type="ECO:0000256" key="5">
    <source>
        <dbReference type="SAM" id="MobiDB-lite"/>
    </source>
</evidence>
<dbReference type="SMART" id="SM00906">
    <property type="entry name" value="Fungal_trans"/>
    <property type="match status" value="1"/>
</dbReference>
<feature type="compositionally biased region" description="Low complexity" evidence="5">
    <location>
        <begin position="88"/>
        <end position="104"/>
    </location>
</feature>
<evidence type="ECO:0000313" key="8">
    <source>
        <dbReference type="Proteomes" id="UP001498421"/>
    </source>
</evidence>
<dbReference type="PROSITE" id="PS00463">
    <property type="entry name" value="ZN2_CY6_FUNGAL_1"/>
    <property type="match status" value="1"/>
</dbReference>
<evidence type="ECO:0000259" key="6">
    <source>
        <dbReference type="PROSITE" id="PS50048"/>
    </source>
</evidence>
<keyword evidence="1" id="KW-0479">Metal-binding</keyword>
<dbReference type="SUPFAM" id="SSF57701">
    <property type="entry name" value="Zn2/Cys6 DNA-binding domain"/>
    <property type="match status" value="1"/>
</dbReference>
<organism evidence="7 8">
    <name type="scientific">Neonectria magnoliae</name>
    <dbReference type="NCBI Taxonomy" id="2732573"/>
    <lineage>
        <taxon>Eukaryota</taxon>
        <taxon>Fungi</taxon>
        <taxon>Dikarya</taxon>
        <taxon>Ascomycota</taxon>
        <taxon>Pezizomycotina</taxon>
        <taxon>Sordariomycetes</taxon>
        <taxon>Hypocreomycetidae</taxon>
        <taxon>Hypocreales</taxon>
        <taxon>Nectriaceae</taxon>
        <taxon>Neonectria</taxon>
    </lineage>
</organism>
<gene>
    <name evidence="7" type="ORF">QQZ08_003038</name>
</gene>
<dbReference type="PROSITE" id="PS50048">
    <property type="entry name" value="ZN2_CY6_FUNGAL_2"/>
    <property type="match status" value="1"/>
</dbReference>
<dbReference type="InterPro" id="IPR036864">
    <property type="entry name" value="Zn2-C6_fun-type_DNA-bd_sf"/>
</dbReference>
<dbReference type="PANTHER" id="PTHR47424">
    <property type="entry name" value="REGULATORY PROTEIN GAL4"/>
    <property type="match status" value="1"/>
</dbReference>
<dbReference type="Pfam" id="PF04082">
    <property type="entry name" value="Fungal_trans"/>
    <property type="match status" value="1"/>
</dbReference>
<keyword evidence="4" id="KW-0539">Nucleus</keyword>
<evidence type="ECO:0000256" key="1">
    <source>
        <dbReference type="ARBA" id="ARBA00022723"/>
    </source>
</evidence>
<sequence length="617" mass="68491">MPTPKVKSSNRRRCANACETCKRRKERCDSIQPCGRCVRRGVGTECIFAARSSPSLRRTKRDRDSHDHRELHPDADRLPDLAPLGAVSADPSGIAGPSPGSSRAVPVPQLSRLIRDGRGELVFVGDAANLSFLQIIRRLASDSLGFCPFSDDALQHVLVETTPSGVPDWIVDMAKRPPSKPDPAEAKYLLQWYGLATNGVFNMFNDRELQGNLSTWLQAGPDSPEQDPRSAVFFLVLAIGAQTCPQTRDDLAERYFNYGRYLTVAGDMESPCILAVQTHALITMYLLGASRRNAAFMYLGTAVRAAYALGLHRRNVNVLFDQPEYVLRERLWKGLRVLDLFMSASLGRPPSTCETRDTKTDVGYSAINDICSIFEAILTQVYAKQMVSMEALEQISQHHRQWATKFTSGLVIDDIQPSEFLDNDKGEKSPNIGLCHLKEAYYWAIMLVARPFLIESASKNVSSTPPLSPPHQILAHACVDSAIRTVDLLHGLTTSEKVPKRLPFVVNSLFVAALVLGLAQFSDLDGFFQLEKSLARSESILCRLSQHDAVAQRNLAIVRHLQAACDSYREKRARQRMERQSLFVGKFFGTIHGTVWQGERPVPAVDKGGSMGYDTQS</sequence>
<evidence type="ECO:0000256" key="2">
    <source>
        <dbReference type="ARBA" id="ARBA00023015"/>
    </source>
</evidence>
<protein>
    <recommendedName>
        <fullName evidence="6">Zn(2)-C6 fungal-type domain-containing protein</fullName>
    </recommendedName>
</protein>
<keyword evidence="2" id="KW-0805">Transcription regulation</keyword>
<dbReference type="InterPro" id="IPR001138">
    <property type="entry name" value="Zn2Cys6_DnaBD"/>
</dbReference>